<comment type="similarity">
    <text evidence="5">Belongs to the Omp25/RopB family.</text>
</comment>
<protein>
    <submittedName>
        <fullName evidence="8">Outer membrane protein</fullName>
    </submittedName>
</protein>
<evidence type="ECO:0000256" key="2">
    <source>
        <dbReference type="ARBA" id="ARBA00022729"/>
    </source>
</evidence>
<organism evidence="8 9">
    <name type="scientific">Limoniibacter endophyticus</name>
    <dbReference type="NCBI Taxonomy" id="1565040"/>
    <lineage>
        <taxon>Bacteria</taxon>
        <taxon>Pseudomonadati</taxon>
        <taxon>Pseudomonadota</taxon>
        <taxon>Alphaproteobacteria</taxon>
        <taxon>Hyphomicrobiales</taxon>
        <taxon>Bartonellaceae</taxon>
        <taxon>Limoniibacter</taxon>
    </lineage>
</organism>
<name>A0A8J3GIU1_9HYPH</name>
<keyword evidence="9" id="KW-1185">Reference proteome</keyword>
<reference evidence="8" key="1">
    <citation type="journal article" date="2014" name="Int. J. Syst. Evol. Microbiol.">
        <title>Complete genome sequence of Corynebacterium casei LMG S-19264T (=DSM 44701T), isolated from a smear-ripened cheese.</title>
        <authorList>
            <consortium name="US DOE Joint Genome Institute (JGI-PGF)"/>
            <person name="Walter F."/>
            <person name="Albersmeier A."/>
            <person name="Kalinowski J."/>
            <person name="Ruckert C."/>
        </authorList>
    </citation>
    <scope>NUCLEOTIDE SEQUENCE</scope>
    <source>
        <strain evidence="8">KCTC 42097</strain>
    </source>
</reference>
<proteinExistence type="inferred from homology"/>
<evidence type="ECO:0000256" key="4">
    <source>
        <dbReference type="ARBA" id="ARBA00023237"/>
    </source>
</evidence>
<dbReference type="InterPro" id="IPR027385">
    <property type="entry name" value="Beta-barrel_OMP"/>
</dbReference>
<feature type="chain" id="PRO_5035181354" evidence="6">
    <location>
        <begin position="20"/>
        <end position="210"/>
    </location>
</feature>
<dbReference type="GO" id="GO:0009279">
    <property type="term" value="C:cell outer membrane"/>
    <property type="evidence" value="ECO:0007669"/>
    <property type="project" value="UniProtKB-SubCell"/>
</dbReference>
<evidence type="ECO:0000256" key="1">
    <source>
        <dbReference type="ARBA" id="ARBA00004442"/>
    </source>
</evidence>
<dbReference type="AlphaFoldDB" id="A0A8J3GIU1"/>
<evidence type="ECO:0000313" key="9">
    <source>
        <dbReference type="Proteomes" id="UP000641137"/>
    </source>
</evidence>
<evidence type="ECO:0000313" key="8">
    <source>
        <dbReference type="EMBL" id="GHC79661.1"/>
    </source>
</evidence>
<dbReference type="Proteomes" id="UP000641137">
    <property type="component" value="Unassembled WGS sequence"/>
</dbReference>
<reference evidence="8" key="2">
    <citation type="submission" date="2020-09" db="EMBL/GenBank/DDBJ databases">
        <authorList>
            <person name="Sun Q."/>
            <person name="Kim S."/>
        </authorList>
    </citation>
    <scope>NUCLEOTIDE SEQUENCE</scope>
    <source>
        <strain evidence="8">KCTC 42097</strain>
    </source>
</reference>
<comment type="caution">
    <text evidence="8">The sequence shown here is derived from an EMBL/GenBank/DDBJ whole genome shotgun (WGS) entry which is preliminary data.</text>
</comment>
<dbReference type="PANTHER" id="PTHR34001">
    <property type="entry name" value="BLL7405 PROTEIN"/>
    <property type="match status" value="1"/>
</dbReference>
<gene>
    <name evidence="8" type="primary">omp</name>
    <name evidence="8" type="ORF">GCM10010136_32410</name>
</gene>
<keyword evidence="3" id="KW-0472">Membrane</keyword>
<dbReference type="InterPro" id="IPR051692">
    <property type="entry name" value="OMP-like"/>
</dbReference>
<dbReference type="InterPro" id="IPR011250">
    <property type="entry name" value="OMP/PagP_B-barrel"/>
</dbReference>
<dbReference type="Gene3D" id="2.40.160.20">
    <property type="match status" value="1"/>
</dbReference>
<evidence type="ECO:0000259" key="7">
    <source>
        <dbReference type="Pfam" id="PF13505"/>
    </source>
</evidence>
<evidence type="ECO:0000256" key="5">
    <source>
        <dbReference type="ARBA" id="ARBA00038306"/>
    </source>
</evidence>
<keyword evidence="2 6" id="KW-0732">Signal</keyword>
<feature type="domain" description="Outer membrane protein beta-barrel" evidence="7">
    <location>
        <begin position="21"/>
        <end position="210"/>
    </location>
</feature>
<feature type="signal peptide" evidence="6">
    <location>
        <begin position="1"/>
        <end position="19"/>
    </location>
</feature>
<dbReference type="EMBL" id="BMZO01000011">
    <property type="protein sequence ID" value="GHC79661.1"/>
    <property type="molecule type" value="Genomic_DNA"/>
</dbReference>
<dbReference type="PANTHER" id="PTHR34001:SF3">
    <property type="entry name" value="BLL7405 PROTEIN"/>
    <property type="match status" value="1"/>
</dbReference>
<sequence length="210" mass="22130">MKKILLASVAVFFVGAAHAADVVYDAPPAAPVAEIPAWSWAGGYLGIQGGGVFSEGTASIPGASFSDDFNGGYVGGFVGWNFELGNSFILGLEGDVNYNFNENSYAGGIDAGQDWSYGIRARAGYAVDRALIFISGGWAATNAYVDIPGVGDFDETFNGWSVGAGVDYAFTDTMFGRLEYRYSDFGDKDIAGFNVEIDQHTVGVALGVKF</sequence>
<keyword evidence="4" id="KW-0998">Cell outer membrane</keyword>
<dbReference type="Pfam" id="PF13505">
    <property type="entry name" value="OMP_b-brl"/>
    <property type="match status" value="1"/>
</dbReference>
<accession>A0A8J3GIU1</accession>
<dbReference type="RefSeq" id="WP_189492593.1">
    <property type="nucleotide sequence ID" value="NZ_BMZO01000011.1"/>
</dbReference>
<dbReference type="SUPFAM" id="SSF56925">
    <property type="entry name" value="OMPA-like"/>
    <property type="match status" value="1"/>
</dbReference>
<evidence type="ECO:0000256" key="3">
    <source>
        <dbReference type="ARBA" id="ARBA00023136"/>
    </source>
</evidence>
<comment type="subcellular location">
    <subcellularLocation>
        <location evidence="1">Cell outer membrane</location>
    </subcellularLocation>
</comment>
<evidence type="ECO:0000256" key="6">
    <source>
        <dbReference type="SAM" id="SignalP"/>
    </source>
</evidence>